<dbReference type="Proteomes" id="UP000006906">
    <property type="component" value="Chromosome 6"/>
</dbReference>
<evidence type="ECO:0000256" key="6">
    <source>
        <dbReference type="SAM" id="Phobius"/>
    </source>
</evidence>
<dbReference type="GO" id="GO:0015297">
    <property type="term" value="F:antiporter activity"/>
    <property type="evidence" value="ECO:0000318"/>
    <property type="project" value="GO_Central"/>
</dbReference>
<dbReference type="AlphaFoldDB" id="A0A2K3DRD9"/>
<dbReference type="OrthoDB" id="417037at2759"/>
<feature type="transmembrane region" description="Helical" evidence="6">
    <location>
        <begin position="147"/>
        <end position="166"/>
    </location>
</feature>
<feature type="transmembrane region" description="Helical" evidence="6">
    <location>
        <begin position="94"/>
        <end position="116"/>
    </location>
</feature>
<feature type="compositionally biased region" description="Low complexity" evidence="5">
    <location>
        <begin position="321"/>
        <end position="341"/>
    </location>
</feature>
<dbReference type="GO" id="GO:0015780">
    <property type="term" value="P:nucleotide-sugar transmembrane transport"/>
    <property type="evidence" value="ECO:0000318"/>
    <property type="project" value="GO_Central"/>
</dbReference>
<dbReference type="InParanoid" id="A0A2K3DRD9"/>
<dbReference type="EMBL" id="CM008967">
    <property type="protein sequence ID" value="PNW83077.1"/>
    <property type="molecule type" value="Genomic_DNA"/>
</dbReference>
<sequence>MSNPKADEEQQQALLPKYEAPPKKDKVKTAMIITYYALCSSLMLVVNKVVITSVLPAPTLVLTVQLLVAVVVVLSGDALGWIKVDKLEWDKVQKFALVVGGFLGTLFANIKVLQYANVETFITFRSSTPLLLSVCDYIWLGRALPNARSWGCLLLLLAGSVGYVLVDADFRLSAYTWLALWYAFFTFDTVYAKHVVDTVQMTNWGRVYYGNFLALIPLAVMVPVMAEHNILAAVVWTAPKAFILALSCLMGVGMSHASYLLREAVSATFFTIIGILCKVLTVIINVFIWDKHASPEGIACLMVCVVAGTFYQQAPRRQPQAPVVSNADSGAAGQAQKQSGAEVPKQASGSRNSSSGGPPADATGGQLLQERQSLLPKTTSSQLASRPSVSNNSHR</sequence>
<dbReference type="InterPro" id="IPR050186">
    <property type="entry name" value="TPT_transporter"/>
</dbReference>
<evidence type="ECO:0008006" key="9">
    <source>
        <dbReference type="Google" id="ProtNLM"/>
    </source>
</evidence>
<organism evidence="7 8">
    <name type="scientific">Chlamydomonas reinhardtii</name>
    <name type="common">Chlamydomonas smithii</name>
    <dbReference type="NCBI Taxonomy" id="3055"/>
    <lineage>
        <taxon>Eukaryota</taxon>
        <taxon>Viridiplantae</taxon>
        <taxon>Chlorophyta</taxon>
        <taxon>core chlorophytes</taxon>
        <taxon>Chlorophyceae</taxon>
        <taxon>CS clade</taxon>
        <taxon>Chlamydomonadales</taxon>
        <taxon>Chlamydomonadaceae</taxon>
        <taxon>Chlamydomonas</taxon>
    </lineage>
</organism>
<name>A0A2K3DRD9_CHLRE</name>
<evidence type="ECO:0000256" key="3">
    <source>
        <dbReference type="ARBA" id="ARBA00022989"/>
    </source>
</evidence>
<dbReference type="PaxDb" id="3055-EDP05117"/>
<reference evidence="7 8" key="1">
    <citation type="journal article" date="2007" name="Science">
        <title>The Chlamydomonas genome reveals the evolution of key animal and plant functions.</title>
        <authorList>
            <person name="Merchant S.S."/>
            <person name="Prochnik S.E."/>
            <person name="Vallon O."/>
            <person name="Harris E.H."/>
            <person name="Karpowicz S.J."/>
            <person name="Witman G.B."/>
            <person name="Terry A."/>
            <person name="Salamov A."/>
            <person name="Fritz-Laylin L.K."/>
            <person name="Marechal-Drouard L."/>
            <person name="Marshall W.F."/>
            <person name="Qu L.H."/>
            <person name="Nelson D.R."/>
            <person name="Sanderfoot A.A."/>
            <person name="Spalding M.H."/>
            <person name="Kapitonov V.V."/>
            <person name="Ren Q."/>
            <person name="Ferris P."/>
            <person name="Lindquist E."/>
            <person name="Shapiro H."/>
            <person name="Lucas S.M."/>
            <person name="Grimwood J."/>
            <person name="Schmutz J."/>
            <person name="Cardol P."/>
            <person name="Cerutti H."/>
            <person name="Chanfreau G."/>
            <person name="Chen C.L."/>
            <person name="Cognat V."/>
            <person name="Croft M.T."/>
            <person name="Dent R."/>
            <person name="Dutcher S."/>
            <person name="Fernandez E."/>
            <person name="Fukuzawa H."/>
            <person name="Gonzalez-Ballester D."/>
            <person name="Gonzalez-Halphen D."/>
            <person name="Hallmann A."/>
            <person name="Hanikenne M."/>
            <person name="Hippler M."/>
            <person name="Inwood W."/>
            <person name="Jabbari K."/>
            <person name="Kalanon M."/>
            <person name="Kuras R."/>
            <person name="Lefebvre P.A."/>
            <person name="Lemaire S.D."/>
            <person name="Lobanov A.V."/>
            <person name="Lohr M."/>
            <person name="Manuell A."/>
            <person name="Meier I."/>
            <person name="Mets L."/>
            <person name="Mittag M."/>
            <person name="Mittelmeier T."/>
            <person name="Moroney J.V."/>
            <person name="Moseley J."/>
            <person name="Napoli C."/>
            <person name="Nedelcu A.M."/>
            <person name="Niyogi K."/>
            <person name="Novoselov S.V."/>
            <person name="Paulsen I.T."/>
            <person name="Pazour G."/>
            <person name="Purton S."/>
            <person name="Ral J.P."/>
            <person name="Riano-Pachon D.M."/>
            <person name="Riekhof W."/>
            <person name="Rymarquis L."/>
            <person name="Schroda M."/>
            <person name="Stern D."/>
            <person name="Umen J."/>
            <person name="Willows R."/>
            <person name="Wilson N."/>
            <person name="Zimmer S.L."/>
            <person name="Allmer J."/>
            <person name="Balk J."/>
            <person name="Bisova K."/>
            <person name="Chen C.J."/>
            <person name="Elias M."/>
            <person name="Gendler K."/>
            <person name="Hauser C."/>
            <person name="Lamb M.R."/>
            <person name="Ledford H."/>
            <person name="Long J.C."/>
            <person name="Minagawa J."/>
            <person name="Page M.D."/>
            <person name="Pan J."/>
            <person name="Pootakham W."/>
            <person name="Roje S."/>
            <person name="Rose A."/>
            <person name="Stahlberg E."/>
            <person name="Terauchi A.M."/>
            <person name="Yang P."/>
            <person name="Ball S."/>
            <person name="Bowler C."/>
            <person name="Dieckmann C.L."/>
            <person name="Gladyshev V.N."/>
            <person name="Green P."/>
            <person name="Jorgensen R."/>
            <person name="Mayfield S."/>
            <person name="Mueller-Roeber B."/>
            <person name="Rajamani S."/>
            <person name="Sayre R.T."/>
            <person name="Brokstein P."/>
            <person name="Dubchak I."/>
            <person name="Goodstein D."/>
            <person name="Hornick L."/>
            <person name="Huang Y.W."/>
            <person name="Jhaveri J."/>
            <person name="Luo Y."/>
            <person name="Martinez D."/>
            <person name="Ngau W.C."/>
            <person name="Otillar B."/>
            <person name="Poliakov A."/>
            <person name="Porter A."/>
            <person name="Szajkowski L."/>
            <person name="Werner G."/>
            <person name="Zhou K."/>
            <person name="Grigoriev I.V."/>
            <person name="Rokhsar D.S."/>
            <person name="Grossman A.R."/>
        </authorList>
    </citation>
    <scope>NUCLEOTIDE SEQUENCE [LARGE SCALE GENOMIC DNA]</scope>
    <source>
        <strain evidence="8">CC-503</strain>
    </source>
</reference>
<dbReference type="PANTHER" id="PTHR11132">
    <property type="entry name" value="SOLUTE CARRIER FAMILY 35"/>
    <property type="match status" value="1"/>
</dbReference>
<feature type="transmembrane region" description="Helical" evidence="6">
    <location>
        <begin position="264"/>
        <end position="288"/>
    </location>
</feature>
<dbReference type="Gramene" id="PNW83077">
    <property type="protein sequence ID" value="PNW83077"/>
    <property type="gene ID" value="CHLRE_06g305900v5"/>
</dbReference>
<dbReference type="ExpressionAtlas" id="A0A2K3DRD9">
    <property type="expression patterns" value="baseline"/>
</dbReference>
<feature type="transmembrane region" description="Helical" evidence="6">
    <location>
        <begin position="60"/>
        <end position="82"/>
    </location>
</feature>
<feature type="compositionally biased region" description="Polar residues" evidence="5">
    <location>
        <begin position="369"/>
        <end position="395"/>
    </location>
</feature>
<keyword evidence="2 6" id="KW-0812">Transmembrane</keyword>
<feature type="region of interest" description="Disordered" evidence="5">
    <location>
        <begin position="321"/>
        <end position="395"/>
    </location>
</feature>
<dbReference type="GO" id="GO:0016020">
    <property type="term" value="C:membrane"/>
    <property type="evidence" value="ECO:0007669"/>
    <property type="project" value="UniProtKB-SubCell"/>
</dbReference>
<evidence type="ECO:0000313" key="7">
    <source>
        <dbReference type="EMBL" id="PNW83077.1"/>
    </source>
</evidence>
<gene>
    <name evidence="7" type="ORF">CHLRE_06g305900v5</name>
</gene>
<evidence type="ECO:0000313" key="8">
    <source>
        <dbReference type="Proteomes" id="UP000006906"/>
    </source>
</evidence>
<evidence type="ECO:0000256" key="2">
    <source>
        <dbReference type="ARBA" id="ARBA00022692"/>
    </source>
</evidence>
<feature type="compositionally biased region" description="Low complexity" evidence="5">
    <location>
        <begin position="348"/>
        <end position="357"/>
    </location>
</feature>
<keyword evidence="3 6" id="KW-1133">Transmembrane helix</keyword>
<feature type="transmembrane region" description="Helical" evidence="6">
    <location>
        <begin position="204"/>
        <end position="224"/>
    </location>
</feature>
<accession>A0A2K3DRD9</accession>
<feature type="transmembrane region" description="Helical" evidence="6">
    <location>
        <begin position="230"/>
        <end position="252"/>
    </location>
</feature>
<dbReference type="RefSeq" id="XP_001691384.2">
    <property type="nucleotide sequence ID" value="XM_001691332.2"/>
</dbReference>
<keyword evidence="8" id="KW-1185">Reference proteome</keyword>
<feature type="transmembrane region" description="Helical" evidence="6">
    <location>
        <begin position="172"/>
        <end position="192"/>
    </location>
</feature>
<dbReference type="GeneID" id="5716886"/>
<comment type="subcellular location">
    <subcellularLocation>
        <location evidence="1">Membrane</location>
        <topology evidence="1">Multi-pass membrane protein</topology>
    </subcellularLocation>
</comment>
<evidence type="ECO:0000256" key="1">
    <source>
        <dbReference type="ARBA" id="ARBA00004141"/>
    </source>
</evidence>
<feature type="transmembrane region" description="Helical" evidence="6">
    <location>
        <begin position="33"/>
        <end position="54"/>
    </location>
</feature>
<dbReference type="FunCoup" id="A0A2K3DRD9">
    <property type="interactions" value="328"/>
</dbReference>
<evidence type="ECO:0000256" key="4">
    <source>
        <dbReference type="ARBA" id="ARBA00023136"/>
    </source>
</evidence>
<keyword evidence="4 6" id="KW-0472">Membrane</keyword>
<proteinExistence type="predicted"/>
<dbReference type="GO" id="GO:0005794">
    <property type="term" value="C:Golgi apparatus"/>
    <property type="evidence" value="ECO:0000318"/>
    <property type="project" value="GO_Central"/>
</dbReference>
<evidence type="ECO:0000256" key="5">
    <source>
        <dbReference type="SAM" id="MobiDB-lite"/>
    </source>
</evidence>
<protein>
    <recommendedName>
        <fullName evidence="9">Sugar phosphate transporter domain-containing protein</fullName>
    </recommendedName>
</protein>
<dbReference type="KEGG" id="cre:CHLRE_06g305900v5"/>
<dbReference type="GO" id="GO:0005338">
    <property type="term" value="F:nucleotide-sugar transmembrane transporter activity"/>
    <property type="evidence" value="ECO:0000318"/>
    <property type="project" value="GO_Central"/>
</dbReference>